<dbReference type="Proteomes" id="UP000091979">
    <property type="component" value="Unassembled WGS sequence"/>
</dbReference>
<evidence type="ECO:0000313" key="2">
    <source>
        <dbReference type="Proteomes" id="UP000091979"/>
    </source>
</evidence>
<comment type="caution">
    <text evidence="1">The sequence shown here is derived from an EMBL/GenBank/DDBJ whole genome shotgun (WGS) entry which is preliminary data.</text>
</comment>
<dbReference type="OrthoDB" id="1264301at2"/>
<evidence type="ECO:0008006" key="3">
    <source>
        <dbReference type="Google" id="ProtNLM"/>
    </source>
</evidence>
<dbReference type="EMBL" id="JXMS01000001">
    <property type="protein sequence ID" value="OBQ57628.1"/>
    <property type="molecule type" value="Genomic_DNA"/>
</dbReference>
<dbReference type="InterPro" id="IPR019226">
    <property type="entry name" value="DUF2158"/>
</dbReference>
<evidence type="ECO:0000313" key="1">
    <source>
        <dbReference type="EMBL" id="OBQ57628.1"/>
    </source>
</evidence>
<dbReference type="RefSeq" id="WP_066851616.1">
    <property type="nucleotide sequence ID" value="NZ_JXMS01000001.1"/>
</dbReference>
<protein>
    <recommendedName>
        <fullName evidence="3">DUF2158 domain-containing protein</fullName>
    </recommendedName>
</protein>
<proteinExistence type="predicted"/>
<sequence>MKLVAGDVIQLKSGGPEMTVIEFDAVAGLVSCNWFVGRELKTATFPVEAVGECKLFVEGAY</sequence>
<gene>
    <name evidence="1" type="ORF">SP90_00895</name>
</gene>
<reference evidence="1 2" key="1">
    <citation type="submission" date="2015-01" db="EMBL/GenBank/DDBJ databases">
        <title>Desulfovibrio sp. JC271 draft genome sequence.</title>
        <authorList>
            <person name="Shivani Y."/>
            <person name="Subhash Y."/>
            <person name="Sasikala C."/>
            <person name="Ramana C.V."/>
        </authorList>
    </citation>
    <scope>NUCLEOTIDE SEQUENCE [LARGE SCALE GENOMIC DNA]</scope>
    <source>
        <strain evidence="1 2">JC271</strain>
    </source>
</reference>
<keyword evidence="2" id="KW-1185">Reference proteome</keyword>
<name>A0A1B7XQ31_9BACT</name>
<accession>A0A1B7XQ31</accession>
<dbReference type="Pfam" id="PF09926">
    <property type="entry name" value="DUF2158"/>
    <property type="match status" value="1"/>
</dbReference>
<dbReference type="STRING" id="1560234.SP90_00895"/>
<organism evidence="1 2">
    <name type="scientific">Halodesulfovibrio spirochaetisodalis</name>
    <dbReference type="NCBI Taxonomy" id="1560234"/>
    <lineage>
        <taxon>Bacteria</taxon>
        <taxon>Pseudomonadati</taxon>
        <taxon>Thermodesulfobacteriota</taxon>
        <taxon>Desulfovibrionia</taxon>
        <taxon>Desulfovibrionales</taxon>
        <taxon>Desulfovibrionaceae</taxon>
        <taxon>Halodesulfovibrio</taxon>
    </lineage>
</organism>
<dbReference type="AlphaFoldDB" id="A0A1B7XQ31"/>